<accession>A0AAE0M7U8</accession>
<feature type="compositionally biased region" description="Polar residues" evidence="10">
    <location>
        <begin position="49"/>
        <end position="73"/>
    </location>
</feature>
<reference evidence="12" key="1">
    <citation type="journal article" date="2023" name="Mol. Phylogenet. Evol.">
        <title>Genome-scale phylogeny and comparative genomics of the fungal order Sordariales.</title>
        <authorList>
            <person name="Hensen N."/>
            <person name="Bonometti L."/>
            <person name="Westerberg I."/>
            <person name="Brannstrom I.O."/>
            <person name="Guillou S."/>
            <person name="Cros-Aarteil S."/>
            <person name="Calhoun S."/>
            <person name="Haridas S."/>
            <person name="Kuo A."/>
            <person name="Mondo S."/>
            <person name="Pangilinan J."/>
            <person name="Riley R."/>
            <person name="LaButti K."/>
            <person name="Andreopoulos B."/>
            <person name="Lipzen A."/>
            <person name="Chen C."/>
            <person name="Yan M."/>
            <person name="Daum C."/>
            <person name="Ng V."/>
            <person name="Clum A."/>
            <person name="Steindorff A."/>
            <person name="Ohm R.A."/>
            <person name="Martin F."/>
            <person name="Silar P."/>
            <person name="Natvig D.O."/>
            <person name="Lalanne C."/>
            <person name="Gautier V."/>
            <person name="Ament-Velasquez S.L."/>
            <person name="Kruys A."/>
            <person name="Hutchinson M.I."/>
            <person name="Powell A.J."/>
            <person name="Barry K."/>
            <person name="Miller A.N."/>
            <person name="Grigoriev I.V."/>
            <person name="Debuchy R."/>
            <person name="Gladieux P."/>
            <person name="Hiltunen Thoren M."/>
            <person name="Johannesson H."/>
        </authorList>
    </citation>
    <scope>NUCLEOTIDE SEQUENCE</scope>
    <source>
        <strain evidence="12">CBS 118394</strain>
    </source>
</reference>
<name>A0AAE0M7U8_9PEZI</name>
<feature type="compositionally biased region" description="Low complexity" evidence="10">
    <location>
        <begin position="37"/>
        <end position="48"/>
    </location>
</feature>
<feature type="binding site" evidence="9">
    <location>
        <position position="136"/>
    </location>
    <ligand>
        <name>NAD(+)</name>
        <dbReference type="ChEBI" id="CHEBI:57540"/>
    </ligand>
</feature>
<dbReference type="InterPro" id="IPR001732">
    <property type="entry name" value="UDP-Glc/GDP-Man_DH_N"/>
</dbReference>
<evidence type="ECO:0000256" key="10">
    <source>
        <dbReference type="SAM" id="MobiDB-lite"/>
    </source>
</evidence>
<dbReference type="InterPro" id="IPR014026">
    <property type="entry name" value="UDP-Glc/GDP-Man_DH_dimer"/>
</dbReference>
<feature type="compositionally biased region" description="Polar residues" evidence="10">
    <location>
        <begin position="17"/>
        <end position="36"/>
    </location>
</feature>
<feature type="binding site" evidence="8">
    <location>
        <begin position="383"/>
        <end position="387"/>
    </location>
    <ligand>
        <name>substrate</name>
    </ligand>
</feature>
<proteinExistence type="inferred from homology"/>
<evidence type="ECO:0000259" key="11">
    <source>
        <dbReference type="SMART" id="SM00984"/>
    </source>
</evidence>
<dbReference type="SMART" id="SM00984">
    <property type="entry name" value="UDPG_MGDP_dh_C"/>
    <property type="match status" value="1"/>
</dbReference>
<sequence length="664" mass="71359">MDNSSEQFEAARASLPVLQNNNNKLTRSLPSAQSLATTVSPGVSTPSSWRANSWTKGTPDTSPPSSRSGSPDNSKVKYSAEDGAATELSNGDAHVTKATRSICFIGAGFVGGPTAAIIALHNPDITVNVVDLNEQRVAAWNSTYLPIHETGLLKVVRTARDGTLDTVVSLPGLAEPVELKARQPNLVFSTNVVPAIAEADIIFICVNTPTKTYGVGAGSMADISAIESATRTVAQNAKEGAIIVEKSTVPCGTARVIQDILCYYRPETSFEVLSNPEFLAEGTAVENLMHPDRILIGSAQTLTGLEAAAALKKVYGAWVPDERIVTVNTFSSELAKLVANAVLAQRISNMNAVSAICEEFGLGADVDDVSLAIGKDSRVGPKFLQAGVGFGGSCFEKDILNLAYLATELHLDVVADYWLGVLRMNEYQRQRYSRKIVRELNGSLRGKKIAVLGFAFKDGTNDTRNSIAVHIIKDLAEEMPLDITIFDPGCASADILDEIQKIGLSQIQLERIRICTGWRDAVQDASAVCVLTPWKQFRGCQVGRTTKVAAKSAKTFGLSVIPSAGETITEMDILALEDVAMQQTGILSEDPLGRLRPLSPCSKECGDGKLGEDIEFDEETVDWVEVAGMMREPRWVFDGRNVVDLLELKGLGFRVRSIGKVPVS</sequence>
<dbReference type="GO" id="GO:0000271">
    <property type="term" value="P:polysaccharide biosynthetic process"/>
    <property type="evidence" value="ECO:0007669"/>
    <property type="project" value="InterPro"/>
</dbReference>
<feature type="active site" description="Nucleophile" evidence="7">
    <location>
        <position position="394"/>
    </location>
</feature>
<comment type="catalytic activity">
    <reaction evidence="6">
        <text>UDP-alpha-D-glucose + 2 NAD(+) + H2O = UDP-alpha-D-glucuronate + 2 NADH + 3 H(+)</text>
        <dbReference type="Rhea" id="RHEA:23596"/>
        <dbReference type="ChEBI" id="CHEBI:15377"/>
        <dbReference type="ChEBI" id="CHEBI:15378"/>
        <dbReference type="ChEBI" id="CHEBI:57540"/>
        <dbReference type="ChEBI" id="CHEBI:57945"/>
        <dbReference type="ChEBI" id="CHEBI:58052"/>
        <dbReference type="ChEBI" id="CHEBI:58885"/>
        <dbReference type="EC" id="1.1.1.22"/>
    </reaction>
</comment>
<feature type="binding site" evidence="9">
    <location>
        <position position="281"/>
    </location>
    <ligand>
        <name>NAD(+)</name>
        <dbReference type="ChEBI" id="CHEBI:57540"/>
    </ligand>
</feature>
<feature type="binding site" evidence="8">
    <location>
        <begin position="278"/>
        <end position="281"/>
    </location>
    <ligand>
        <name>substrate</name>
    </ligand>
</feature>
<feature type="binding site" evidence="9">
    <location>
        <position position="131"/>
    </location>
    <ligand>
        <name>NAD(+)</name>
        <dbReference type="ChEBI" id="CHEBI:57540"/>
    </ligand>
</feature>
<dbReference type="InterPro" id="IPR028357">
    <property type="entry name" value="UDPglc_DH_bac"/>
</dbReference>
<dbReference type="NCBIfam" id="TIGR03026">
    <property type="entry name" value="NDP-sugDHase"/>
    <property type="match status" value="1"/>
</dbReference>
<comment type="similarity">
    <text evidence="2">Belongs to the UDP-glucose/GDP-mannose dehydrogenase family.</text>
</comment>
<feature type="binding site" evidence="9">
    <location>
        <position position="397"/>
    </location>
    <ligand>
        <name>NAD(+)</name>
        <dbReference type="ChEBI" id="CHEBI:57540"/>
    </ligand>
</feature>
<feature type="binding site" evidence="8">
    <location>
        <position position="336"/>
    </location>
    <ligand>
        <name>substrate</name>
    </ligand>
</feature>
<feature type="binding site" evidence="8">
    <location>
        <position position="457"/>
    </location>
    <ligand>
        <name>substrate</name>
    </ligand>
</feature>
<evidence type="ECO:0000256" key="1">
    <source>
        <dbReference type="ARBA" id="ARBA00004701"/>
    </source>
</evidence>
<feature type="binding site" evidence="9">
    <location>
        <position position="248"/>
    </location>
    <ligand>
        <name>NAD(+)</name>
        <dbReference type="ChEBI" id="CHEBI:57540"/>
    </ligand>
</feature>
<comment type="caution">
    <text evidence="12">The sequence shown here is derived from an EMBL/GenBank/DDBJ whole genome shotgun (WGS) entry which is preliminary data.</text>
</comment>
<dbReference type="GO" id="GO:0051287">
    <property type="term" value="F:NAD binding"/>
    <property type="evidence" value="ECO:0007669"/>
    <property type="project" value="InterPro"/>
</dbReference>
<evidence type="ECO:0000256" key="6">
    <source>
        <dbReference type="ARBA" id="ARBA00047473"/>
    </source>
</evidence>
<evidence type="ECO:0000256" key="8">
    <source>
        <dbReference type="PIRSR" id="PIRSR500134-2"/>
    </source>
</evidence>
<feature type="region of interest" description="Disordered" evidence="10">
    <location>
        <begin position="1"/>
        <end position="77"/>
    </location>
</feature>
<dbReference type="PIRSF" id="PIRSF500134">
    <property type="entry name" value="UDPglc_DH_bac"/>
    <property type="match status" value="1"/>
</dbReference>
<dbReference type="PANTHER" id="PTHR11374:SF3">
    <property type="entry name" value="UDP-GLUCOSE 6-DEHYDROGENASE"/>
    <property type="match status" value="1"/>
</dbReference>
<dbReference type="Pfam" id="PF03721">
    <property type="entry name" value="UDPG_MGDP_dh_N"/>
    <property type="match status" value="2"/>
</dbReference>
<evidence type="ECO:0000256" key="2">
    <source>
        <dbReference type="ARBA" id="ARBA00006601"/>
    </source>
</evidence>
<dbReference type="FunFam" id="3.40.50.720:FF:000032">
    <property type="entry name" value="UDP-glucose 6-dehydrogenase"/>
    <property type="match status" value="1"/>
</dbReference>
<dbReference type="InterPro" id="IPR014027">
    <property type="entry name" value="UDP-Glc/GDP-Man_DH_C"/>
</dbReference>
<evidence type="ECO:0000313" key="13">
    <source>
        <dbReference type="Proteomes" id="UP001283341"/>
    </source>
</evidence>
<dbReference type="Pfam" id="PF00984">
    <property type="entry name" value="UDPG_MGDP_dh"/>
    <property type="match status" value="1"/>
</dbReference>
<gene>
    <name evidence="12" type="ORF">B0H66DRAFT_213531</name>
</gene>
<keyword evidence="5 9" id="KW-0520">NAD</keyword>
<evidence type="ECO:0000256" key="3">
    <source>
        <dbReference type="ARBA" id="ARBA00012954"/>
    </source>
</evidence>
<evidence type="ECO:0000256" key="5">
    <source>
        <dbReference type="ARBA" id="ARBA00023027"/>
    </source>
</evidence>
<dbReference type="SUPFAM" id="SSF52413">
    <property type="entry name" value="UDP-glucose/GDP-mannose dehydrogenase C-terminal domain"/>
    <property type="match status" value="1"/>
</dbReference>
<dbReference type="Gene3D" id="1.20.5.100">
    <property type="entry name" value="Cytochrome c1, transmembrane anchor, C-terminal"/>
    <property type="match status" value="1"/>
</dbReference>
<dbReference type="GO" id="GO:0005634">
    <property type="term" value="C:nucleus"/>
    <property type="evidence" value="ECO:0007669"/>
    <property type="project" value="TreeGrafter"/>
</dbReference>
<evidence type="ECO:0000256" key="9">
    <source>
        <dbReference type="PIRSR" id="PIRSR500134-3"/>
    </source>
</evidence>
<evidence type="ECO:0000256" key="7">
    <source>
        <dbReference type="PIRSR" id="PIRSR500134-1"/>
    </source>
</evidence>
<dbReference type="EMBL" id="JAUEDM010000003">
    <property type="protein sequence ID" value="KAK3322726.1"/>
    <property type="molecule type" value="Genomic_DNA"/>
</dbReference>
<dbReference type="Proteomes" id="UP001283341">
    <property type="component" value="Unassembled WGS sequence"/>
</dbReference>
<evidence type="ECO:0000256" key="4">
    <source>
        <dbReference type="ARBA" id="ARBA00023002"/>
    </source>
</evidence>
<dbReference type="InterPro" id="IPR028356">
    <property type="entry name" value="UDPglc_DH_euk"/>
</dbReference>
<dbReference type="InterPro" id="IPR008927">
    <property type="entry name" value="6-PGluconate_DH-like_C_sf"/>
</dbReference>
<dbReference type="PANTHER" id="PTHR11374">
    <property type="entry name" value="UDP-GLUCOSE DEHYDROGENASE/UDP-MANNAC DEHYDROGENASE"/>
    <property type="match status" value="1"/>
</dbReference>
<dbReference type="PIRSF" id="PIRSF000124">
    <property type="entry name" value="UDPglc_GDPman_dh"/>
    <property type="match status" value="1"/>
</dbReference>
<dbReference type="GO" id="GO:0006024">
    <property type="term" value="P:glycosaminoglycan biosynthetic process"/>
    <property type="evidence" value="ECO:0007669"/>
    <property type="project" value="TreeGrafter"/>
</dbReference>
<dbReference type="Gene3D" id="3.40.50.720">
    <property type="entry name" value="NAD(P)-binding Rossmann-like Domain"/>
    <property type="match status" value="2"/>
</dbReference>
<protein>
    <recommendedName>
        <fullName evidence="3">UDP-glucose 6-dehydrogenase</fullName>
        <ecNumber evidence="3">1.1.1.22</ecNumber>
    </recommendedName>
</protein>
<feature type="domain" description="UDP-glucose/GDP-mannose dehydrogenase C-terminal" evidence="11">
    <location>
        <begin position="450"/>
        <end position="551"/>
    </location>
</feature>
<organism evidence="12 13">
    <name type="scientific">Apodospora peruviana</name>
    <dbReference type="NCBI Taxonomy" id="516989"/>
    <lineage>
        <taxon>Eukaryota</taxon>
        <taxon>Fungi</taxon>
        <taxon>Dikarya</taxon>
        <taxon>Ascomycota</taxon>
        <taxon>Pezizomycotina</taxon>
        <taxon>Sordariomycetes</taxon>
        <taxon>Sordariomycetidae</taxon>
        <taxon>Sordariales</taxon>
        <taxon>Lasiosphaeriaceae</taxon>
        <taxon>Apodospora</taxon>
    </lineage>
</organism>
<dbReference type="InterPro" id="IPR017476">
    <property type="entry name" value="UDP-Glc/GDP-Man"/>
</dbReference>
<dbReference type="InterPro" id="IPR036220">
    <property type="entry name" value="UDP-Glc/GDP-Man_DH_C_sf"/>
</dbReference>
<keyword evidence="4" id="KW-0560">Oxidoreductase</keyword>
<dbReference type="EC" id="1.1.1.22" evidence="3"/>
<dbReference type="InterPro" id="IPR036291">
    <property type="entry name" value="NAD(P)-bd_dom_sf"/>
</dbReference>
<dbReference type="GO" id="GO:0003979">
    <property type="term" value="F:UDP-glucose 6-dehydrogenase activity"/>
    <property type="evidence" value="ECO:0007669"/>
    <property type="project" value="UniProtKB-EC"/>
</dbReference>
<reference evidence="12" key="2">
    <citation type="submission" date="2023-06" db="EMBL/GenBank/DDBJ databases">
        <authorList>
            <consortium name="Lawrence Berkeley National Laboratory"/>
            <person name="Haridas S."/>
            <person name="Hensen N."/>
            <person name="Bonometti L."/>
            <person name="Westerberg I."/>
            <person name="Brannstrom I.O."/>
            <person name="Guillou S."/>
            <person name="Cros-Aarteil S."/>
            <person name="Calhoun S."/>
            <person name="Kuo A."/>
            <person name="Mondo S."/>
            <person name="Pangilinan J."/>
            <person name="Riley R."/>
            <person name="Labutti K."/>
            <person name="Andreopoulos B."/>
            <person name="Lipzen A."/>
            <person name="Chen C."/>
            <person name="Yanf M."/>
            <person name="Daum C."/>
            <person name="Ng V."/>
            <person name="Clum A."/>
            <person name="Steindorff A."/>
            <person name="Ohm R."/>
            <person name="Martin F."/>
            <person name="Silar P."/>
            <person name="Natvig D."/>
            <person name="Lalanne C."/>
            <person name="Gautier V."/>
            <person name="Ament-Velasquez S.L."/>
            <person name="Kruys A."/>
            <person name="Hutchinson M.I."/>
            <person name="Powell A.J."/>
            <person name="Barry K."/>
            <person name="Miller A.N."/>
            <person name="Grigoriev I.V."/>
            <person name="Debuchy R."/>
            <person name="Gladieux P."/>
            <person name="Thoren M.H."/>
            <person name="Johannesson H."/>
        </authorList>
    </citation>
    <scope>NUCLEOTIDE SEQUENCE</scope>
    <source>
        <strain evidence="12">CBS 118394</strain>
    </source>
</reference>
<feature type="binding site" evidence="9">
    <location>
        <position position="464"/>
    </location>
    <ligand>
        <name>NAD(+)</name>
        <dbReference type="ChEBI" id="CHEBI:57540"/>
    </ligand>
</feature>
<comment type="pathway">
    <text evidence="1">Nucleotide-sugar biosynthesis; UDP-alpha-D-glucuronate biosynthesis; UDP-alpha-D-glucuronate from UDP-alpha-D-glucose: step 1/1.</text>
</comment>
<keyword evidence="13" id="KW-1185">Reference proteome</keyword>
<dbReference type="Pfam" id="PF03720">
    <property type="entry name" value="UDPG_MGDP_dh_C"/>
    <property type="match status" value="1"/>
</dbReference>
<evidence type="ECO:0000313" key="12">
    <source>
        <dbReference type="EMBL" id="KAK3322726.1"/>
    </source>
</evidence>
<dbReference type="SUPFAM" id="SSF51735">
    <property type="entry name" value="NAD(P)-binding Rossmann-fold domains"/>
    <property type="match status" value="1"/>
</dbReference>
<feature type="binding site" evidence="9">
    <location>
        <position position="208"/>
    </location>
    <ligand>
        <name>NAD(+)</name>
        <dbReference type="ChEBI" id="CHEBI:57540"/>
    </ligand>
</feature>
<dbReference type="AlphaFoldDB" id="A0AAE0M7U8"/>
<dbReference type="SUPFAM" id="SSF48179">
    <property type="entry name" value="6-phosphogluconate dehydrogenase C-terminal domain-like"/>
    <property type="match status" value="1"/>
</dbReference>
<feature type="binding site" evidence="8">
    <location>
        <position position="391"/>
    </location>
    <ligand>
        <name>substrate</name>
    </ligand>
</feature>